<feature type="region of interest" description="Disordered" evidence="1">
    <location>
        <begin position="152"/>
        <end position="184"/>
    </location>
</feature>
<feature type="region of interest" description="Disordered" evidence="1">
    <location>
        <begin position="104"/>
        <end position="123"/>
    </location>
</feature>
<name>A0A0U1LNH5_TALIS</name>
<feature type="compositionally biased region" description="Polar residues" evidence="1">
    <location>
        <begin position="303"/>
        <end position="332"/>
    </location>
</feature>
<dbReference type="EMBL" id="CVMT01000001">
    <property type="protein sequence ID" value="CRG83946.1"/>
    <property type="molecule type" value="Genomic_DNA"/>
</dbReference>
<evidence type="ECO:0000313" key="3">
    <source>
        <dbReference type="Proteomes" id="UP000054383"/>
    </source>
</evidence>
<sequence>MATTTDQPVDLQRRFTSATVAPRGVGAGLQSQGLHAESANTPETISAFFRPQDSLDGCAVSANYDYTRALGTSRVHVSASSSSTRPIRPSAVPRFASMIAMDERAAPPSPGARATSKSSTHEHHPILNGITESAMQITATSFAQRLVSKPWKNGHVHQPSSPAKRQIDSQVQPNRGHKRTATGDVKMAVSKTQNQSQANGVNGHSRTMSLDSTGGRIAEVIHHPFFWSCNAIVLILRKQLSAQLRARLSYAAAKVEKNWQGQQAATAPSRLLKLGEMRNTGDLPAGSRPSYNGSPEGTVISAPETSSARASHPNGTSERTRSSMPPRTTSLQPPKLAPPVNIVSANNPHTIRRRPNPNEINGGSSYSSHPRHRRYHSEQEGHPYNSNLSTISVPPFFNSSTLGSNGHAESPMGSSHRSPVKRRTPSQNALMEQDAIETLLFMSSPENSGYRANSRPRQTNVSVSIEAQIESISNGNTQTSTQGGNASNSRNTGANFFNSEAVGALPASFIGSEAQAGDEIDRLLDQMETESRNDTETRLSSYDFTSLGNQELDLYGPSGIKETRD</sequence>
<feature type="compositionally biased region" description="Basic and acidic residues" evidence="1">
    <location>
        <begin position="525"/>
        <end position="537"/>
    </location>
</feature>
<feature type="compositionally biased region" description="Polar residues" evidence="1">
    <location>
        <begin position="384"/>
        <end position="404"/>
    </location>
</feature>
<dbReference type="AlphaFoldDB" id="A0A0U1LNH5"/>
<evidence type="ECO:0000313" key="2">
    <source>
        <dbReference type="EMBL" id="CRG83946.1"/>
    </source>
</evidence>
<protein>
    <submittedName>
        <fullName evidence="2">Uncharacterized protein</fullName>
    </submittedName>
</protein>
<reference evidence="2 3" key="1">
    <citation type="submission" date="2015-04" db="EMBL/GenBank/DDBJ databases">
        <authorList>
            <person name="Syromyatnikov M.Y."/>
            <person name="Popov V.N."/>
        </authorList>
    </citation>
    <scope>NUCLEOTIDE SEQUENCE [LARGE SCALE GENOMIC DNA]</scope>
    <source>
        <strain evidence="2">WF-38-12</strain>
    </source>
</reference>
<feature type="region of interest" description="Disordered" evidence="1">
    <location>
        <begin position="525"/>
        <end position="565"/>
    </location>
</feature>
<feature type="region of interest" description="Disordered" evidence="1">
    <location>
        <begin position="472"/>
        <end position="492"/>
    </location>
</feature>
<dbReference type="Proteomes" id="UP000054383">
    <property type="component" value="Unassembled WGS sequence"/>
</dbReference>
<organism evidence="2 3">
    <name type="scientific">Talaromyces islandicus</name>
    <name type="common">Penicillium islandicum</name>
    <dbReference type="NCBI Taxonomy" id="28573"/>
    <lineage>
        <taxon>Eukaryota</taxon>
        <taxon>Fungi</taxon>
        <taxon>Dikarya</taxon>
        <taxon>Ascomycota</taxon>
        <taxon>Pezizomycotina</taxon>
        <taxon>Eurotiomycetes</taxon>
        <taxon>Eurotiomycetidae</taxon>
        <taxon>Eurotiales</taxon>
        <taxon>Trichocomaceae</taxon>
        <taxon>Talaromyces</taxon>
        <taxon>Talaromyces sect. Islandici</taxon>
    </lineage>
</organism>
<evidence type="ECO:0000256" key="1">
    <source>
        <dbReference type="SAM" id="MobiDB-lite"/>
    </source>
</evidence>
<feature type="region of interest" description="Disordered" evidence="1">
    <location>
        <begin position="278"/>
        <end position="427"/>
    </location>
</feature>
<feature type="compositionally biased region" description="Polar residues" evidence="1">
    <location>
        <begin position="158"/>
        <end position="173"/>
    </location>
</feature>
<feature type="compositionally biased region" description="Polar residues" evidence="1">
    <location>
        <begin position="538"/>
        <end position="549"/>
    </location>
</feature>
<gene>
    <name evidence="2" type="ORF">PISL3812_01302</name>
</gene>
<accession>A0A0U1LNH5</accession>
<dbReference type="STRING" id="28573.A0A0U1LNH5"/>
<dbReference type="OrthoDB" id="2359117at2759"/>
<keyword evidence="3" id="KW-1185">Reference proteome</keyword>
<proteinExistence type="predicted"/>